<feature type="domain" description="MADS-box" evidence="6">
    <location>
        <begin position="1"/>
        <end position="53"/>
    </location>
</feature>
<keyword evidence="4" id="KW-0804">Transcription</keyword>
<evidence type="ECO:0000313" key="8">
    <source>
        <dbReference type="Proteomes" id="UP000242715"/>
    </source>
</evidence>
<dbReference type="InterPro" id="IPR036879">
    <property type="entry name" value="TF_MADSbox_sf"/>
</dbReference>
<evidence type="ECO:0000259" key="6">
    <source>
        <dbReference type="PROSITE" id="PS50066"/>
    </source>
</evidence>
<dbReference type="OrthoDB" id="601557at2759"/>
<proteinExistence type="predicted"/>
<dbReference type="Gene3D" id="3.40.1810.10">
    <property type="entry name" value="Transcription factor, MADS-box"/>
    <property type="match status" value="1"/>
</dbReference>
<dbReference type="GO" id="GO:0046983">
    <property type="term" value="F:protein dimerization activity"/>
    <property type="evidence" value="ECO:0007669"/>
    <property type="project" value="InterPro"/>
</dbReference>
<protein>
    <recommendedName>
        <fullName evidence="6">MADS-box domain-containing protein</fullName>
    </recommendedName>
</protein>
<dbReference type="EMBL" id="DF974276">
    <property type="protein sequence ID" value="GAU47019.1"/>
    <property type="molecule type" value="Genomic_DNA"/>
</dbReference>
<dbReference type="PROSITE" id="PS50066">
    <property type="entry name" value="MADS_BOX_2"/>
    <property type="match status" value="1"/>
</dbReference>
<evidence type="ECO:0000256" key="1">
    <source>
        <dbReference type="ARBA" id="ARBA00004123"/>
    </source>
</evidence>
<dbReference type="SUPFAM" id="SSF55455">
    <property type="entry name" value="SRF-like"/>
    <property type="match status" value="1"/>
</dbReference>
<evidence type="ECO:0000256" key="2">
    <source>
        <dbReference type="ARBA" id="ARBA00023015"/>
    </source>
</evidence>
<keyword evidence="8" id="KW-1185">Reference proteome</keyword>
<evidence type="ECO:0000256" key="5">
    <source>
        <dbReference type="ARBA" id="ARBA00023242"/>
    </source>
</evidence>
<reference evidence="8" key="1">
    <citation type="journal article" date="2017" name="Front. Plant Sci.">
        <title>Climate Clever Clovers: New Paradigm to Reduce the Environmental Footprint of Ruminants by Breeding Low Methanogenic Forages Utilizing Haplotype Variation.</title>
        <authorList>
            <person name="Kaur P."/>
            <person name="Appels R."/>
            <person name="Bayer P.E."/>
            <person name="Keeble-Gagnere G."/>
            <person name="Wang J."/>
            <person name="Hirakawa H."/>
            <person name="Shirasawa K."/>
            <person name="Vercoe P."/>
            <person name="Stefanova K."/>
            <person name="Durmic Z."/>
            <person name="Nichols P."/>
            <person name="Revell C."/>
            <person name="Isobe S.N."/>
            <person name="Edwards D."/>
            <person name="Erskine W."/>
        </authorList>
    </citation>
    <scope>NUCLEOTIDE SEQUENCE [LARGE SCALE GENOMIC DNA]</scope>
    <source>
        <strain evidence="8">cv. Daliak</strain>
    </source>
</reference>
<organism evidence="7 8">
    <name type="scientific">Trifolium subterraneum</name>
    <name type="common">Subterranean clover</name>
    <dbReference type="NCBI Taxonomy" id="3900"/>
    <lineage>
        <taxon>Eukaryota</taxon>
        <taxon>Viridiplantae</taxon>
        <taxon>Streptophyta</taxon>
        <taxon>Embryophyta</taxon>
        <taxon>Tracheophyta</taxon>
        <taxon>Spermatophyta</taxon>
        <taxon>Magnoliopsida</taxon>
        <taxon>eudicotyledons</taxon>
        <taxon>Gunneridae</taxon>
        <taxon>Pentapetalae</taxon>
        <taxon>rosids</taxon>
        <taxon>fabids</taxon>
        <taxon>Fabales</taxon>
        <taxon>Fabaceae</taxon>
        <taxon>Papilionoideae</taxon>
        <taxon>50 kb inversion clade</taxon>
        <taxon>NPAAA clade</taxon>
        <taxon>Hologalegina</taxon>
        <taxon>IRL clade</taxon>
        <taxon>Trifolieae</taxon>
        <taxon>Trifolium</taxon>
    </lineage>
</organism>
<dbReference type="GO" id="GO:0005634">
    <property type="term" value="C:nucleus"/>
    <property type="evidence" value="ECO:0007669"/>
    <property type="project" value="UniProtKB-SubCell"/>
</dbReference>
<evidence type="ECO:0000313" key="7">
    <source>
        <dbReference type="EMBL" id="GAU47019.1"/>
    </source>
</evidence>
<dbReference type="Proteomes" id="UP000242715">
    <property type="component" value="Unassembled WGS sequence"/>
</dbReference>
<name>A0A2Z6PKX5_TRISU</name>
<dbReference type="AlphaFoldDB" id="A0A2Z6PKX5"/>
<comment type="subcellular location">
    <subcellularLocation>
        <location evidence="1">Nucleus</location>
    </subcellularLocation>
</comment>
<keyword evidence="2" id="KW-0805">Transcription regulation</keyword>
<dbReference type="GO" id="GO:0003677">
    <property type="term" value="F:DNA binding"/>
    <property type="evidence" value="ECO:0007669"/>
    <property type="project" value="UniProtKB-KW"/>
</dbReference>
<accession>A0A2Z6PKX5</accession>
<keyword evidence="5" id="KW-0539">Nucleus</keyword>
<gene>
    <name evidence="7" type="ORF">TSUD_403290</name>
</gene>
<dbReference type="InterPro" id="IPR002100">
    <property type="entry name" value="TF_MADSbox"/>
</dbReference>
<evidence type="ECO:0000256" key="3">
    <source>
        <dbReference type="ARBA" id="ARBA00023125"/>
    </source>
</evidence>
<sequence>MGRGKVTLKYIQNEKDRKISFDHRMEGLTKKVSKFSNNFGVEPCLIVYNGDDKRSMTWPQDSTIVKKMLEKYEHQKFETAPKIFDVKDYFEYKKNIAEEEITRVRKKIAKKKYPTWSALFRVMGEEQINVCIGMVDAKIQACKQRINMLKNMPQSENISDSMKVNKHEEWVNQLIRLDEKIKELHKDYINGIVDVQQGETSFMLNTTQEKVISSHSSQPDVMHNIPETQHIPDDPIKQLNVDVPHVSPTNQIAELVVLEDFLMVEPEEELDPRLCGDILLEFEDLIGEPKDCDPKLDVPLVPSTKQLGAILEFDNLVAVAAKPKDGDTEVIDFNDNLNWVSQPEVFVKQGLSILSKNQQH</sequence>
<dbReference type="Pfam" id="PF00319">
    <property type="entry name" value="SRF-TF"/>
    <property type="match status" value="1"/>
</dbReference>
<keyword evidence="3" id="KW-0238">DNA-binding</keyword>
<evidence type="ECO:0000256" key="4">
    <source>
        <dbReference type="ARBA" id="ARBA00023163"/>
    </source>
</evidence>
<dbReference type="SMART" id="SM00432">
    <property type="entry name" value="MADS"/>
    <property type="match status" value="1"/>
</dbReference>